<reference evidence="2 3" key="1">
    <citation type="submission" date="2024-09" db="EMBL/GenBank/DDBJ databases">
        <authorList>
            <person name="Sun Q."/>
            <person name="Mori K."/>
        </authorList>
    </citation>
    <scope>NUCLEOTIDE SEQUENCE [LARGE SCALE GENOMIC DNA]</scope>
    <source>
        <strain evidence="2 3">JCM 12520</strain>
    </source>
</reference>
<gene>
    <name evidence="2" type="ORF">ACFFNY_12190</name>
</gene>
<evidence type="ECO:0000256" key="1">
    <source>
        <dbReference type="SAM" id="SignalP"/>
    </source>
</evidence>
<keyword evidence="3" id="KW-1185">Reference proteome</keyword>
<protein>
    <submittedName>
        <fullName evidence="2">Uncharacterized protein</fullName>
    </submittedName>
</protein>
<comment type="caution">
    <text evidence="2">The sequence shown here is derived from an EMBL/GenBank/DDBJ whole genome shotgun (WGS) entry which is preliminary data.</text>
</comment>
<evidence type="ECO:0000313" key="3">
    <source>
        <dbReference type="Proteomes" id="UP001589619"/>
    </source>
</evidence>
<dbReference type="EMBL" id="JBHMAG010000009">
    <property type="protein sequence ID" value="MFB9752318.1"/>
    <property type="molecule type" value="Genomic_DNA"/>
</dbReference>
<dbReference type="RefSeq" id="WP_344911299.1">
    <property type="nucleotide sequence ID" value="NZ_BAAAYO010000010.1"/>
</dbReference>
<proteinExistence type="predicted"/>
<accession>A0ABV5VW76</accession>
<feature type="chain" id="PRO_5047341315" evidence="1">
    <location>
        <begin position="26"/>
        <end position="432"/>
    </location>
</feature>
<feature type="signal peptide" evidence="1">
    <location>
        <begin position="1"/>
        <end position="25"/>
    </location>
</feature>
<organism evidence="2 3">
    <name type="scientific">Paenibacillus hodogayensis</name>
    <dbReference type="NCBI Taxonomy" id="279208"/>
    <lineage>
        <taxon>Bacteria</taxon>
        <taxon>Bacillati</taxon>
        <taxon>Bacillota</taxon>
        <taxon>Bacilli</taxon>
        <taxon>Bacillales</taxon>
        <taxon>Paenibacillaceae</taxon>
        <taxon>Paenibacillus</taxon>
    </lineage>
</organism>
<keyword evidence="1" id="KW-0732">Signal</keyword>
<sequence length="432" mass="46923">MKRKRVWMGLAALAALLVMPFTAMAYSPGEEVTINFPKTFLPFDATNVHFEKTGGQVFVSNAPETINENGALRADGSVIDGQYNATLYRDTVTGAFRFWGSHYNKTTHPLTFWIHVSNPSQQEIQFYRWNEAYSAAYVTVAASEVTRTFMDALPQKSLLATIPAGGSYYFAYSDANHVAVDQSVVYFAQFSAESAADGQDADVLVSHVVTTADITDPTPYATASTIARTNATDAKSDDYRGLLDHWGRTGTLDATLTDAKPVIGLRLGDLGYSGEQEKLLTRWNVLGQAVVQQEVRFVTPTVNKLRLAYWYIDYDMHISITNDTAFPAVHTLYGSNGTNPGFVNYQLNGGPANNYHFAANKVVPVTTATDYQLRMLVMPSASLPYGLYVVAGNASAVPDGITVARAEHSLPAADADQAAVLANALHAGAARE</sequence>
<name>A0ABV5VW76_9BACL</name>
<dbReference type="Proteomes" id="UP001589619">
    <property type="component" value="Unassembled WGS sequence"/>
</dbReference>
<evidence type="ECO:0000313" key="2">
    <source>
        <dbReference type="EMBL" id="MFB9752318.1"/>
    </source>
</evidence>